<dbReference type="SMART" id="SM01083">
    <property type="entry name" value="Cir_N"/>
    <property type="match status" value="1"/>
</dbReference>
<keyword evidence="4" id="KW-0747">Spliceosome</keyword>
<keyword evidence="3" id="KW-0507">mRNA processing</keyword>
<evidence type="ECO:0000256" key="8">
    <source>
        <dbReference type="SAM" id="MobiDB-lite"/>
    </source>
</evidence>
<comment type="subcellular location">
    <subcellularLocation>
        <location evidence="1">Nucleus</location>
    </subcellularLocation>
</comment>
<keyword evidence="11" id="KW-1185">Reference proteome</keyword>
<organism evidence="10 11">
    <name type="scientific">Sphaerosporella brunnea</name>
    <dbReference type="NCBI Taxonomy" id="1250544"/>
    <lineage>
        <taxon>Eukaryota</taxon>
        <taxon>Fungi</taxon>
        <taxon>Dikarya</taxon>
        <taxon>Ascomycota</taxon>
        <taxon>Pezizomycotina</taxon>
        <taxon>Pezizomycetes</taxon>
        <taxon>Pezizales</taxon>
        <taxon>Pyronemataceae</taxon>
        <taxon>Sphaerosporella</taxon>
    </lineage>
</organism>
<feature type="compositionally biased region" description="Basic and acidic residues" evidence="8">
    <location>
        <begin position="272"/>
        <end position="299"/>
    </location>
</feature>
<dbReference type="GO" id="GO:0000398">
    <property type="term" value="P:mRNA splicing, via spliceosome"/>
    <property type="evidence" value="ECO:0007669"/>
    <property type="project" value="TreeGrafter"/>
</dbReference>
<dbReference type="PANTHER" id="PTHR16196">
    <property type="entry name" value="CELL CYCLE CONTROL PROTEIN CWF25"/>
    <property type="match status" value="1"/>
</dbReference>
<evidence type="ECO:0000256" key="6">
    <source>
        <dbReference type="ARBA" id="ARBA00023187"/>
    </source>
</evidence>
<feature type="region of interest" description="Disordered" evidence="8">
    <location>
        <begin position="152"/>
        <end position="330"/>
    </location>
</feature>
<evidence type="ECO:0000256" key="1">
    <source>
        <dbReference type="ARBA" id="ARBA00004123"/>
    </source>
</evidence>
<dbReference type="EMBL" id="VXIS01000080">
    <property type="protein sequence ID" value="KAA8907333.1"/>
    <property type="molecule type" value="Genomic_DNA"/>
</dbReference>
<sequence length="403" mass="46904">MGGDLNLKKSWHPQLFKNQERVWAAEKSALAERKKTEQLLKERAEERALLELRQIQEATGGKKVLDRVEFLYSGPSEGPGGRTEEEREAYLLGKRSVVGLLKGQDNEKLKKEGFEMGVAGGAAVNARDTAAKVREDPLLAIKRREQEALKALVSDPARRRRLQAAVGGEKEDRREKDRSSRRRHHRSRSRSPRRDRDRDRGRDERRERSREGGRDRSRSPLRRDRDERRYHHHRSRSPRRDRDEKRADRNRSPRRDKEDRHSHRHHHRLRSPRKDRERSPPRRYDDRPRLRPPRSDYNHGSRPSPPPRSPPIDEEAERAKRLAEMQSNAAALDADRAVRLKALEEKEKAAAAKEEAARLRNQKLGGRARFLNKAHRQAGELDLAERVGRGRQGMGQGKDEVEI</sequence>
<feature type="region of interest" description="Disordered" evidence="8">
    <location>
        <begin position="382"/>
        <end position="403"/>
    </location>
</feature>
<dbReference type="InterPro" id="IPR051376">
    <property type="entry name" value="CWC25_splicing_factor"/>
</dbReference>
<gene>
    <name evidence="10" type="ORF">FN846DRAFT_947352</name>
</gene>
<protein>
    <submittedName>
        <fullName evidence="10">Pre-mRNA splicing factor-domain-containing protein</fullName>
    </submittedName>
</protein>
<keyword evidence="7" id="KW-0539">Nucleus</keyword>
<evidence type="ECO:0000256" key="3">
    <source>
        <dbReference type="ARBA" id="ARBA00022664"/>
    </source>
</evidence>
<dbReference type="Proteomes" id="UP000326924">
    <property type="component" value="Unassembled WGS sequence"/>
</dbReference>
<proteinExistence type="inferred from homology"/>
<evidence type="ECO:0000256" key="4">
    <source>
        <dbReference type="ARBA" id="ARBA00022728"/>
    </source>
</evidence>
<dbReference type="InParanoid" id="A0A5J5EXQ3"/>
<feature type="compositionally biased region" description="Basic residues" evidence="8">
    <location>
        <begin position="179"/>
        <end position="191"/>
    </location>
</feature>
<feature type="domain" description="CBF1-interacting co-repressor CIR N-terminal" evidence="9">
    <location>
        <begin position="10"/>
        <end position="46"/>
    </location>
</feature>
<accession>A0A5J5EXQ3</accession>
<evidence type="ECO:0000256" key="7">
    <source>
        <dbReference type="ARBA" id="ARBA00023242"/>
    </source>
</evidence>
<reference evidence="10 11" key="1">
    <citation type="submission" date="2019-09" db="EMBL/GenBank/DDBJ databases">
        <title>Draft genome of the ectomycorrhizal ascomycete Sphaerosporella brunnea.</title>
        <authorList>
            <consortium name="DOE Joint Genome Institute"/>
            <person name="Benucci G.M."/>
            <person name="Marozzi G."/>
            <person name="Antonielli L."/>
            <person name="Sanchez S."/>
            <person name="Marco P."/>
            <person name="Wang X."/>
            <person name="Falini L.B."/>
            <person name="Barry K."/>
            <person name="Haridas S."/>
            <person name="Lipzen A."/>
            <person name="Labutti K."/>
            <person name="Grigoriev I.V."/>
            <person name="Murat C."/>
            <person name="Martin F."/>
            <person name="Albertini E."/>
            <person name="Donnini D."/>
            <person name="Bonito G."/>
        </authorList>
    </citation>
    <scope>NUCLEOTIDE SEQUENCE [LARGE SCALE GENOMIC DNA]</scope>
    <source>
        <strain evidence="10 11">Sb_GMNB300</strain>
    </source>
</reference>
<dbReference type="PANTHER" id="PTHR16196:SF0">
    <property type="entry name" value="PRE-MRNA-SPLICING FACTOR CWC25 HOMOLOG"/>
    <property type="match status" value="1"/>
</dbReference>
<dbReference type="AlphaFoldDB" id="A0A5J5EXQ3"/>
<evidence type="ECO:0000256" key="5">
    <source>
        <dbReference type="ARBA" id="ARBA00023054"/>
    </source>
</evidence>
<feature type="compositionally biased region" description="Basic and acidic residues" evidence="8">
    <location>
        <begin position="192"/>
        <end position="229"/>
    </location>
</feature>
<name>A0A5J5EXQ3_9PEZI</name>
<evidence type="ECO:0000259" key="9">
    <source>
        <dbReference type="SMART" id="SM01083"/>
    </source>
</evidence>
<dbReference type="GO" id="GO:0005684">
    <property type="term" value="C:U2-type spliceosomal complex"/>
    <property type="evidence" value="ECO:0007669"/>
    <property type="project" value="TreeGrafter"/>
</dbReference>
<comment type="similarity">
    <text evidence="2">Belongs to the CWC25 family.</text>
</comment>
<evidence type="ECO:0000256" key="2">
    <source>
        <dbReference type="ARBA" id="ARBA00006695"/>
    </source>
</evidence>
<comment type="caution">
    <text evidence="10">The sequence shown here is derived from an EMBL/GenBank/DDBJ whole genome shotgun (WGS) entry which is preliminary data.</text>
</comment>
<dbReference type="Pfam" id="PF10197">
    <property type="entry name" value="Cir_N"/>
    <property type="match status" value="1"/>
</dbReference>
<keyword evidence="6" id="KW-0508">mRNA splicing</keyword>
<dbReference type="InterPro" id="IPR022209">
    <property type="entry name" value="CWC25"/>
</dbReference>
<feature type="compositionally biased region" description="Basic residues" evidence="8">
    <location>
        <begin position="262"/>
        <end position="271"/>
    </location>
</feature>
<evidence type="ECO:0000313" key="11">
    <source>
        <dbReference type="Proteomes" id="UP000326924"/>
    </source>
</evidence>
<feature type="compositionally biased region" description="Basic and acidic residues" evidence="8">
    <location>
        <begin position="168"/>
        <end position="178"/>
    </location>
</feature>
<dbReference type="InterPro" id="IPR019339">
    <property type="entry name" value="CIR_N_dom"/>
</dbReference>
<evidence type="ECO:0000313" key="10">
    <source>
        <dbReference type="EMBL" id="KAA8907333.1"/>
    </source>
</evidence>
<dbReference type="Pfam" id="PF12542">
    <property type="entry name" value="CWC25"/>
    <property type="match status" value="1"/>
</dbReference>
<keyword evidence="5" id="KW-0175">Coiled coil</keyword>
<feature type="compositionally biased region" description="Basic and acidic residues" evidence="8">
    <location>
        <begin position="238"/>
        <end position="261"/>
    </location>
</feature>
<dbReference type="OrthoDB" id="21123at2759"/>